<feature type="compositionally biased region" description="Low complexity" evidence="2">
    <location>
        <begin position="538"/>
        <end position="548"/>
    </location>
</feature>
<reference evidence="3" key="1">
    <citation type="submission" date="2021-01" db="EMBL/GenBank/DDBJ databases">
        <authorList>
            <person name="Li R."/>
            <person name="Bekaert M."/>
        </authorList>
    </citation>
    <scope>NUCLEOTIDE SEQUENCE</scope>
    <source>
        <strain evidence="3">Farmed</strain>
    </source>
</reference>
<name>A0A812D5D3_ACAPH</name>
<keyword evidence="1" id="KW-0175">Coiled coil</keyword>
<feature type="compositionally biased region" description="Polar residues" evidence="2">
    <location>
        <begin position="470"/>
        <end position="488"/>
    </location>
</feature>
<organism evidence="3 4">
    <name type="scientific">Acanthosepion pharaonis</name>
    <name type="common">Pharaoh cuttlefish</name>
    <name type="synonym">Sepia pharaonis</name>
    <dbReference type="NCBI Taxonomy" id="158019"/>
    <lineage>
        <taxon>Eukaryota</taxon>
        <taxon>Metazoa</taxon>
        <taxon>Spiralia</taxon>
        <taxon>Lophotrochozoa</taxon>
        <taxon>Mollusca</taxon>
        <taxon>Cephalopoda</taxon>
        <taxon>Coleoidea</taxon>
        <taxon>Decapodiformes</taxon>
        <taxon>Sepiida</taxon>
        <taxon>Sepiina</taxon>
        <taxon>Sepiidae</taxon>
        <taxon>Acanthosepion</taxon>
    </lineage>
</organism>
<proteinExistence type="predicted"/>
<evidence type="ECO:0000256" key="1">
    <source>
        <dbReference type="SAM" id="Coils"/>
    </source>
</evidence>
<dbReference type="EMBL" id="CAHIKZ030002597">
    <property type="protein sequence ID" value="CAE1289376.1"/>
    <property type="molecule type" value="Genomic_DNA"/>
</dbReference>
<feature type="compositionally biased region" description="Basic and acidic residues" evidence="2">
    <location>
        <begin position="525"/>
        <end position="534"/>
    </location>
</feature>
<feature type="coiled-coil region" evidence="1">
    <location>
        <begin position="331"/>
        <end position="365"/>
    </location>
</feature>
<feature type="region of interest" description="Disordered" evidence="2">
    <location>
        <begin position="255"/>
        <end position="292"/>
    </location>
</feature>
<evidence type="ECO:0000256" key="2">
    <source>
        <dbReference type="SAM" id="MobiDB-lite"/>
    </source>
</evidence>
<keyword evidence="4" id="KW-1185">Reference proteome</keyword>
<feature type="region of interest" description="Disordered" evidence="2">
    <location>
        <begin position="470"/>
        <end position="548"/>
    </location>
</feature>
<dbReference type="AlphaFoldDB" id="A0A812D5D3"/>
<comment type="caution">
    <text evidence="3">The sequence shown here is derived from an EMBL/GenBank/DDBJ whole genome shotgun (WGS) entry which is preliminary data.</text>
</comment>
<dbReference type="Proteomes" id="UP000597762">
    <property type="component" value="Unassembled WGS sequence"/>
</dbReference>
<evidence type="ECO:0008006" key="5">
    <source>
        <dbReference type="Google" id="ProtNLM"/>
    </source>
</evidence>
<dbReference type="PANTHER" id="PTHR33198:SF20">
    <property type="entry name" value="RETROTRANSPOSON GAG DOMAIN-CONTAINING PROTEIN"/>
    <property type="match status" value="1"/>
</dbReference>
<evidence type="ECO:0000313" key="3">
    <source>
        <dbReference type="EMBL" id="CAE1289376.1"/>
    </source>
</evidence>
<accession>A0A812D5D3</accession>
<evidence type="ECO:0000313" key="4">
    <source>
        <dbReference type="Proteomes" id="UP000597762"/>
    </source>
</evidence>
<feature type="compositionally biased region" description="Basic residues" evidence="2">
    <location>
        <begin position="514"/>
        <end position="524"/>
    </location>
</feature>
<gene>
    <name evidence="3" type="ORF">SPHA_47631</name>
</gene>
<dbReference type="OrthoDB" id="10068383at2759"/>
<dbReference type="PANTHER" id="PTHR33198">
    <property type="entry name" value="ANK_REP_REGION DOMAIN-CONTAINING PROTEIN-RELATED"/>
    <property type="match status" value="1"/>
</dbReference>
<sequence>MAAVPHYPEFDCESTAKAARWTKYIKRLKNYFVAHNIEDDKRQKAILLTFVGEATNDIIDEIPQERVTPEKNETHFDKLVSAVHNHFNLENDTEYNRFVFRKIKQNSPGIEEFYRKLKEAASMCRFSDMDSEVKSQLITGYLSEKVRQKGLMNSDMSLHDLINYARTTETIASHLQTMRLEDNNTATATTAPINKVADEQRRPSNYPRQYRCRNCNGKYPHERGPMSCAAFHTQCTYCGRWGHFTSACFRRLNDGNRQRETNHPPRTQTNRRSVNRIENDQRNPHSSGSDTEYVFHTAGARNLPSPIEMDTPANRSSSLFLGLTNQIKGQLDEQSQTLHKINSTVQKLEAENALYKQELMTAHTNIHQLSSLLDNERRKSHLSLERHFIQMQEMLCTETKRMSHEINELKLKCCQQNFPATPSSTASSSFQQSKRLSQNATYLRPQNDVYEDALKFYQKVKRPTTVASTDFQNPLYSSSNVQQMSTKYKSAPCPQPSVPEPQVMSPLNSIQKMLHPRQSRKKIHDKTSRTDASRSKMSNTSSDQDLDSSLNQNITISSTQNLTLQGDEDLHSDDSNFDLHDSRITHSRVFPFICSGPLVFFLICL</sequence>
<protein>
    <recommendedName>
        <fullName evidence="5">CCHC-type domain-containing protein</fullName>
    </recommendedName>
</protein>